<evidence type="ECO:0000256" key="1">
    <source>
        <dbReference type="SAM" id="MobiDB-lite"/>
    </source>
</evidence>
<protein>
    <submittedName>
        <fullName evidence="2">Uncharacterized protein</fullName>
    </submittedName>
</protein>
<dbReference type="Proteomes" id="UP001153636">
    <property type="component" value="Chromosome 6"/>
</dbReference>
<accession>A0A9P0D8D9</accession>
<feature type="compositionally biased region" description="Basic and acidic residues" evidence="1">
    <location>
        <begin position="22"/>
        <end position="34"/>
    </location>
</feature>
<keyword evidence="3" id="KW-1185">Reference proteome</keyword>
<feature type="region of interest" description="Disordered" evidence="1">
    <location>
        <begin position="1"/>
        <end position="135"/>
    </location>
</feature>
<gene>
    <name evidence="2" type="ORF">PSYICH_LOCUS11773</name>
</gene>
<sequence length="195" mass="22663">MENEPEPLRDADENKTNFIQTSEKENDTTDEETKVMTQNEIDNDQREDENAIESESVTDQENYVDTEPEPFGDNIDDDPEFIPTSEDESDRDEETNNMENETDNDQREEENVDTETEPVIEQGKPRKRIRNEAGWEVTKRQKATLAGKEHVSKLGKNISAKKIRRGCGPCRKKCTDKINELNREQIFNNYLCFPE</sequence>
<dbReference type="AlphaFoldDB" id="A0A9P0D8D9"/>
<organism evidence="2 3">
    <name type="scientific">Psylliodes chrysocephalus</name>
    <dbReference type="NCBI Taxonomy" id="3402493"/>
    <lineage>
        <taxon>Eukaryota</taxon>
        <taxon>Metazoa</taxon>
        <taxon>Ecdysozoa</taxon>
        <taxon>Arthropoda</taxon>
        <taxon>Hexapoda</taxon>
        <taxon>Insecta</taxon>
        <taxon>Pterygota</taxon>
        <taxon>Neoptera</taxon>
        <taxon>Endopterygota</taxon>
        <taxon>Coleoptera</taxon>
        <taxon>Polyphaga</taxon>
        <taxon>Cucujiformia</taxon>
        <taxon>Chrysomeloidea</taxon>
        <taxon>Chrysomelidae</taxon>
        <taxon>Galerucinae</taxon>
        <taxon>Alticini</taxon>
        <taxon>Psylliodes</taxon>
    </lineage>
</organism>
<reference evidence="2" key="1">
    <citation type="submission" date="2022-01" db="EMBL/GenBank/DDBJ databases">
        <authorList>
            <person name="King R."/>
        </authorList>
    </citation>
    <scope>NUCLEOTIDE SEQUENCE</scope>
</reference>
<feature type="compositionally biased region" description="Acidic residues" evidence="1">
    <location>
        <begin position="41"/>
        <end position="118"/>
    </location>
</feature>
<evidence type="ECO:0000313" key="3">
    <source>
        <dbReference type="Proteomes" id="UP001153636"/>
    </source>
</evidence>
<feature type="compositionally biased region" description="Basic and acidic residues" evidence="1">
    <location>
        <begin position="1"/>
        <end position="15"/>
    </location>
</feature>
<proteinExistence type="predicted"/>
<dbReference type="OrthoDB" id="8045193at2759"/>
<name>A0A9P0D8D9_9CUCU</name>
<evidence type="ECO:0000313" key="2">
    <source>
        <dbReference type="EMBL" id="CAH1112240.1"/>
    </source>
</evidence>
<dbReference type="EMBL" id="OV651818">
    <property type="protein sequence ID" value="CAH1112240.1"/>
    <property type="molecule type" value="Genomic_DNA"/>
</dbReference>